<protein>
    <submittedName>
        <fullName evidence="1">Uncharacterized protein</fullName>
    </submittedName>
</protein>
<name>A0A974NZ52_ENTFL</name>
<dbReference type="EMBL" id="CP068242">
    <property type="protein sequence ID" value="QQV79592.1"/>
    <property type="molecule type" value="Genomic_DNA"/>
</dbReference>
<proteinExistence type="predicted"/>
<organism evidence="1">
    <name type="scientific">Enterococcus faecalis</name>
    <name type="common">Streptococcus faecalis</name>
    <dbReference type="NCBI Taxonomy" id="1351"/>
    <lineage>
        <taxon>Bacteria</taxon>
        <taxon>Bacillati</taxon>
        <taxon>Bacillota</taxon>
        <taxon>Bacilli</taxon>
        <taxon>Lactobacillales</taxon>
        <taxon>Enterococcaceae</taxon>
        <taxon>Enterococcus</taxon>
    </lineage>
</organism>
<evidence type="ECO:0000313" key="1">
    <source>
        <dbReference type="EMBL" id="QQV79592.1"/>
    </source>
</evidence>
<reference evidence="1" key="1">
    <citation type="submission" date="2021-01" db="EMBL/GenBank/DDBJ databases">
        <title>Enterococcus.</title>
        <authorList>
            <person name="Du X."/>
            <person name="Wang N."/>
        </authorList>
    </citation>
    <scope>NUCLEOTIDE SEQUENCE [LARGE SCALE GENOMIC DNA]</scope>
    <source>
        <strain evidence="1">T90-2</strain>
    </source>
</reference>
<dbReference type="AlphaFoldDB" id="A0A974NZ52"/>
<gene>
    <name evidence="1" type="ORF">JG559_00235</name>
</gene>
<accession>A0A974NZ52</accession>
<sequence length="56" mass="6421">MGLCIKHRTYFEQPFLNNIRIGREEASEAEVWAVLEKVGLKRNGCPITRRFTNNGG</sequence>